<dbReference type="RefSeq" id="WP_039538193.1">
    <property type="nucleotide sequence ID" value="NZ_BRLF01000006.1"/>
</dbReference>
<proteinExistence type="predicted"/>
<evidence type="ECO:0000313" key="2">
    <source>
        <dbReference type="EMBL" id="GKX47967.1"/>
    </source>
</evidence>
<protein>
    <recommendedName>
        <fullName evidence="1">Cyanophage baseplate Pam3 plug gp18 domain-containing protein</fullName>
    </recommendedName>
</protein>
<gene>
    <name evidence="3" type="ORF">Pcaca03_28550</name>
    <name evidence="2" type="ORF">SOASR016_27190</name>
</gene>
<accession>A0AAI9L1A9</accession>
<dbReference type="Pfam" id="PF22479">
    <property type="entry name" value="Pam3_gp18"/>
    <property type="match status" value="1"/>
</dbReference>
<name>A0AAI9L1A9_PECCC</name>
<dbReference type="EMBL" id="BSRL01000006">
    <property type="protein sequence ID" value="GLV70411.1"/>
    <property type="molecule type" value="Genomic_DNA"/>
</dbReference>
<comment type="caution">
    <text evidence="3">The sequence shown here is derived from an EMBL/GenBank/DDBJ whole genome shotgun (WGS) entry which is preliminary data.</text>
</comment>
<dbReference type="AlphaFoldDB" id="A0AAI9L1A9"/>
<evidence type="ECO:0000259" key="1">
    <source>
        <dbReference type="Pfam" id="PF22479"/>
    </source>
</evidence>
<dbReference type="Proteomes" id="UP001058167">
    <property type="component" value="Unassembled WGS sequence"/>
</dbReference>
<feature type="domain" description="Cyanophage baseplate Pam3 plug gp18" evidence="1">
    <location>
        <begin position="4"/>
        <end position="100"/>
    </location>
</feature>
<dbReference type="InterPro" id="IPR054252">
    <property type="entry name" value="Pam3_gp18"/>
</dbReference>
<evidence type="ECO:0000313" key="3">
    <source>
        <dbReference type="EMBL" id="GLV70411.1"/>
    </source>
</evidence>
<dbReference type="Proteomes" id="UP001165145">
    <property type="component" value="Unassembled WGS sequence"/>
</dbReference>
<evidence type="ECO:0000313" key="5">
    <source>
        <dbReference type="Proteomes" id="UP001165145"/>
    </source>
</evidence>
<reference evidence="3" key="2">
    <citation type="submission" date="2023-02" db="EMBL/GenBank/DDBJ databases">
        <title>Pectobacterium carotovorum subsp. carotovorum NBRC 12380.</title>
        <authorList>
            <person name="Ichikawa N."/>
            <person name="Sato H."/>
            <person name="Tonouchi N."/>
        </authorList>
    </citation>
    <scope>NUCLEOTIDE SEQUENCE</scope>
    <source>
        <strain evidence="3">NBRC 12380</strain>
    </source>
</reference>
<keyword evidence="4" id="KW-1185">Reference proteome</keyword>
<organism evidence="3 5">
    <name type="scientific">Pectobacterium carotovorum subsp. carotovorum</name>
    <name type="common">Erwinia carotovora subsp. carotovora</name>
    <dbReference type="NCBI Taxonomy" id="555"/>
    <lineage>
        <taxon>Bacteria</taxon>
        <taxon>Pseudomonadati</taxon>
        <taxon>Pseudomonadota</taxon>
        <taxon>Gammaproteobacteria</taxon>
        <taxon>Enterobacterales</taxon>
        <taxon>Pectobacteriaceae</taxon>
        <taxon>Pectobacterium</taxon>
    </lineage>
</organism>
<sequence>MNVTEIPLSPNNQTFSTQLNGGTYQISIVWRETFWSLDLMDSAGVLIAGSIPLITGYDLLLQYAYLSMGFSLIVVCDVAGQENPTKTDLGIYSHLYVVTE</sequence>
<evidence type="ECO:0000313" key="4">
    <source>
        <dbReference type="Proteomes" id="UP001058167"/>
    </source>
</evidence>
<reference evidence="2" key="1">
    <citation type="submission" date="2022-06" db="EMBL/GenBank/DDBJ databases">
        <title>Draft genome sequences of Pectobacterium carotovorum subsp. carotovorum str. NBRC12380.</title>
        <authorList>
            <person name="Wakabayashi Y."/>
            <person name="Kojima K."/>
        </authorList>
    </citation>
    <scope>NUCLEOTIDE SEQUENCE</scope>
    <source>
        <strain evidence="2">NBRC 12380</strain>
    </source>
</reference>
<dbReference type="EMBL" id="BRLF01000006">
    <property type="protein sequence ID" value="GKX47967.1"/>
    <property type="molecule type" value="Genomic_DNA"/>
</dbReference>